<accession>A0A9X3EFP9</accession>
<dbReference type="FunFam" id="3.40.50.620:FF:000009">
    <property type="entry name" value="Cysteine--tRNA ligase"/>
    <property type="match status" value="1"/>
</dbReference>
<evidence type="ECO:0000256" key="4">
    <source>
        <dbReference type="ARBA" id="ARBA00022490"/>
    </source>
</evidence>
<keyword evidence="15" id="KW-1185">Reference proteome</keyword>
<name>A0A9X3EFP9_9GAMM</name>
<evidence type="ECO:0000313" key="14">
    <source>
        <dbReference type="EMBL" id="MCY0966416.1"/>
    </source>
</evidence>
<dbReference type="PRINTS" id="PR00983">
    <property type="entry name" value="TRNASYNTHCYS"/>
</dbReference>
<feature type="short sequence motif" description="'HIGH' region" evidence="12">
    <location>
        <begin position="31"/>
        <end position="41"/>
    </location>
</feature>
<feature type="binding site" evidence="12">
    <location>
        <position position="270"/>
    </location>
    <ligand>
        <name>ATP</name>
        <dbReference type="ChEBI" id="CHEBI:30616"/>
    </ligand>
</feature>
<keyword evidence="5 12" id="KW-0436">Ligase</keyword>
<evidence type="ECO:0000256" key="6">
    <source>
        <dbReference type="ARBA" id="ARBA00022723"/>
    </source>
</evidence>
<keyword evidence="4 12" id="KW-0963">Cytoplasm</keyword>
<evidence type="ECO:0000256" key="3">
    <source>
        <dbReference type="ARBA" id="ARBA00011245"/>
    </source>
</evidence>
<dbReference type="Pfam" id="PF01406">
    <property type="entry name" value="tRNA-synt_1e"/>
    <property type="match status" value="1"/>
</dbReference>
<dbReference type="Pfam" id="PF23493">
    <property type="entry name" value="CysS_C"/>
    <property type="match status" value="1"/>
</dbReference>
<evidence type="ECO:0000256" key="9">
    <source>
        <dbReference type="ARBA" id="ARBA00022840"/>
    </source>
</evidence>
<comment type="similarity">
    <text evidence="2 12">Belongs to the class-I aminoacyl-tRNA synthetase family.</text>
</comment>
<comment type="caution">
    <text evidence="14">The sequence shown here is derived from an EMBL/GenBank/DDBJ whole genome shotgun (WGS) entry which is preliminary data.</text>
</comment>
<dbReference type="InterPro" id="IPR015803">
    <property type="entry name" value="Cys-tRNA-ligase"/>
</dbReference>
<dbReference type="InterPro" id="IPR056411">
    <property type="entry name" value="CysS_C"/>
</dbReference>
<feature type="domain" description="Cysteinyl-tRNA synthetase class Ia DALR" evidence="13">
    <location>
        <begin position="342"/>
        <end position="400"/>
    </location>
</feature>
<keyword evidence="6 12" id="KW-0479">Metal-binding</keyword>
<keyword evidence="8 12" id="KW-0862">Zinc</keyword>
<comment type="subcellular location">
    <subcellularLocation>
        <location evidence="1 12">Cytoplasm</location>
    </subcellularLocation>
</comment>
<dbReference type="GO" id="GO:0008270">
    <property type="term" value="F:zinc ion binding"/>
    <property type="evidence" value="ECO:0007669"/>
    <property type="project" value="UniProtKB-UniRule"/>
</dbReference>
<dbReference type="PANTHER" id="PTHR10890">
    <property type="entry name" value="CYSTEINYL-TRNA SYNTHETASE"/>
    <property type="match status" value="1"/>
</dbReference>
<dbReference type="Gene3D" id="1.20.120.1910">
    <property type="entry name" value="Cysteine-tRNA ligase, C-terminal anti-codon recognition domain"/>
    <property type="match status" value="1"/>
</dbReference>
<dbReference type="NCBIfam" id="TIGR00435">
    <property type="entry name" value="cysS"/>
    <property type="match status" value="1"/>
</dbReference>
<dbReference type="AlphaFoldDB" id="A0A9X3EFP9"/>
<evidence type="ECO:0000256" key="5">
    <source>
        <dbReference type="ARBA" id="ARBA00022598"/>
    </source>
</evidence>
<feature type="binding site" evidence="12">
    <location>
        <position position="29"/>
    </location>
    <ligand>
        <name>Zn(2+)</name>
        <dbReference type="ChEBI" id="CHEBI:29105"/>
    </ligand>
</feature>
<dbReference type="RefSeq" id="WP_283174626.1">
    <property type="nucleotide sequence ID" value="NZ_JAPNOA010000055.1"/>
</dbReference>
<evidence type="ECO:0000256" key="1">
    <source>
        <dbReference type="ARBA" id="ARBA00004496"/>
    </source>
</evidence>
<feature type="binding site" evidence="12">
    <location>
        <position position="235"/>
    </location>
    <ligand>
        <name>Zn(2+)</name>
        <dbReference type="ChEBI" id="CHEBI:29105"/>
    </ligand>
</feature>
<evidence type="ECO:0000256" key="10">
    <source>
        <dbReference type="ARBA" id="ARBA00022917"/>
    </source>
</evidence>
<dbReference type="EMBL" id="JAPNOA010000055">
    <property type="protein sequence ID" value="MCY0966416.1"/>
    <property type="molecule type" value="Genomic_DNA"/>
</dbReference>
<dbReference type="Proteomes" id="UP001150830">
    <property type="component" value="Unassembled WGS sequence"/>
</dbReference>
<dbReference type="InterPro" id="IPR032678">
    <property type="entry name" value="tRNA-synt_1_cat_dom"/>
</dbReference>
<dbReference type="InterPro" id="IPR009080">
    <property type="entry name" value="tRNAsynth_Ia_anticodon-bd"/>
</dbReference>
<dbReference type="GO" id="GO:0004817">
    <property type="term" value="F:cysteine-tRNA ligase activity"/>
    <property type="evidence" value="ECO:0007669"/>
    <property type="project" value="UniProtKB-UniRule"/>
</dbReference>
<dbReference type="GO" id="GO:0005524">
    <property type="term" value="F:ATP binding"/>
    <property type="evidence" value="ECO:0007669"/>
    <property type="project" value="UniProtKB-UniRule"/>
</dbReference>
<proteinExistence type="inferred from homology"/>
<dbReference type="GO" id="GO:0005829">
    <property type="term" value="C:cytosol"/>
    <property type="evidence" value="ECO:0007669"/>
    <property type="project" value="TreeGrafter"/>
</dbReference>
<comment type="subunit">
    <text evidence="3 12">Monomer.</text>
</comment>
<dbReference type="EC" id="6.1.1.16" evidence="12"/>
<dbReference type="Pfam" id="PF09190">
    <property type="entry name" value="DALR_2"/>
    <property type="match status" value="1"/>
</dbReference>
<dbReference type="GO" id="GO:0006423">
    <property type="term" value="P:cysteinyl-tRNA aminoacylation"/>
    <property type="evidence" value="ECO:0007669"/>
    <property type="project" value="UniProtKB-UniRule"/>
</dbReference>
<dbReference type="PANTHER" id="PTHR10890:SF3">
    <property type="entry name" value="CYSTEINE--TRNA LIGASE, CYTOPLASMIC"/>
    <property type="match status" value="1"/>
</dbReference>
<dbReference type="CDD" id="cd07963">
    <property type="entry name" value="Anticodon_Ia_Cys"/>
    <property type="match status" value="1"/>
</dbReference>
<evidence type="ECO:0000256" key="7">
    <source>
        <dbReference type="ARBA" id="ARBA00022741"/>
    </source>
</evidence>
<keyword evidence="7 12" id="KW-0547">Nucleotide-binding</keyword>
<evidence type="ECO:0000259" key="13">
    <source>
        <dbReference type="SMART" id="SM00840"/>
    </source>
</evidence>
<organism evidence="14 15">
    <name type="scientific">Parathalassolituus penaei</name>
    <dbReference type="NCBI Taxonomy" id="2997323"/>
    <lineage>
        <taxon>Bacteria</taxon>
        <taxon>Pseudomonadati</taxon>
        <taxon>Pseudomonadota</taxon>
        <taxon>Gammaproteobacteria</taxon>
        <taxon>Oceanospirillales</taxon>
        <taxon>Oceanospirillaceae</taxon>
        <taxon>Parathalassolituus</taxon>
    </lineage>
</organism>
<protein>
    <recommendedName>
        <fullName evidence="12">Cysteine--tRNA ligase</fullName>
        <ecNumber evidence="12">6.1.1.16</ecNumber>
    </recommendedName>
    <alternativeName>
        <fullName evidence="12">Cysteinyl-tRNA synthetase</fullName>
        <shortName evidence="12">CysRS</shortName>
    </alternativeName>
</protein>
<feature type="binding site" evidence="12">
    <location>
        <position position="239"/>
    </location>
    <ligand>
        <name>Zn(2+)</name>
        <dbReference type="ChEBI" id="CHEBI:29105"/>
    </ligand>
</feature>
<feature type="short sequence motif" description="'KMSKS' region" evidence="12">
    <location>
        <begin position="267"/>
        <end position="271"/>
    </location>
</feature>
<evidence type="ECO:0000313" key="15">
    <source>
        <dbReference type="Proteomes" id="UP001150830"/>
    </source>
</evidence>
<dbReference type="CDD" id="cd00672">
    <property type="entry name" value="CysRS_core"/>
    <property type="match status" value="1"/>
</dbReference>
<gene>
    <name evidence="12 14" type="primary">cysS</name>
    <name evidence="14" type="ORF">OUO13_14605</name>
</gene>
<dbReference type="HAMAP" id="MF_00041">
    <property type="entry name" value="Cys_tRNA_synth"/>
    <property type="match status" value="1"/>
</dbReference>
<dbReference type="InterPro" id="IPR015273">
    <property type="entry name" value="Cys-tRNA-synt_Ia_DALR"/>
</dbReference>
<keyword evidence="11 12" id="KW-0030">Aminoacyl-tRNA synthetase</keyword>
<dbReference type="InterPro" id="IPR024909">
    <property type="entry name" value="Cys-tRNA/MSH_ligase"/>
</dbReference>
<comment type="catalytic activity">
    <reaction evidence="12">
        <text>tRNA(Cys) + L-cysteine + ATP = L-cysteinyl-tRNA(Cys) + AMP + diphosphate</text>
        <dbReference type="Rhea" id="RHEA:17773"/>
        <dbReference type="Rhea" id="RHEA-COMP:9661"/>
        <dbReference type="Rhea" id="RHEA-COMP:9679"/>
        <dbReference type="ChEBI" id="CHEBI:30616"/>
        <dbReference type="ChEBI" id="CHEBI:33019"/>
        <dbReference type="ChEBI" id="CHEBI:35235"/>
        <dbReference type="ChEBI" id="CHEBI:78442"/>
        <dbReference type="ChEBI" id="CHEBI:78517"/>
        <dbReference type="ChEBI" id="CHEBI:456215"/>
        <dbReference type="EC" id="6.1.1.16"/>
    </reaction>
</comment>
<feature type="binding site" evidence="12">
    <location>
        <position position="210"/>
    </location>
    <ligand>
        <name>Zn(2+)</name>
        <dbReference type="ChEBI" id="CHEBI:29105"/>
    </ligand>
</feature>
<keyword evidence="9 12" id="KW-0067">ATP-binding</keyword>
<dbReference type="Gene3D" id="3.40.50.620">
    <property type="entry name" value="HUPs"/>
    <property type="match status" value="1"/>
</dbReference>
<dbReference type="SUPFAM" id="SSF52374">
    <property type="entry name" value="Nucleotidylyl transferase"/>
    <property type="match status" value="1"/>
</dbReference>
<comment type="cofactor">
    <cofactor evidence="12">
        <name>Zn(2+)</name>
        <dbReference type="ChEBI" id="CHEBI:29105"/>
    </cofactor>
    <text evidence="12">Binds 1 zinc ion per subunit.</text>
</comment>
<reference evidence="14" key="1">
    <citation type="submission" date="2022-11" db="EMBL/GenBank/DDBJ databases">
        <title>Parathalassolutuus dongxingensis gen. nov., sp. nov., a novel member of family Oceanospirillaceae isolated from a coastal shrimp pond in Guangxi, China.</title>
        <authorList>
            <person name="Chen H."/>
        </authorList>
    </citation>
    <scope>NUCLEOTIDE SEQUENCE</scope>
    <source>
        <strain evidence="14">G-43</strain>
    </source>
</reference>
<evidence type="ECO:0000256" key="8">
    <source>
        <dbReference type="ARBA" id="ARBA00022833"/>
    </source>
</evidence>
<dbReference type="SMART" id="SM00840">
    <property type="entry name" value="DALR_2"/>
    <property type="match status" value="1"/>
</dbReference>
<evidence type="ECO:0000256" key="2">
    <source>
        <dbReference type="ARBA" id="ARBA00005594"/>
    </source>
</evidence>
<keyword evidence="10 12" id="KW-0648">Protein biosynthesis</keyword>
<evidence type="ECO:0000256" key="12">
    <source>
        <dbReference type="HAMAP-Rule" id="MF_00041"/>
    </source>
</evidence>
<sequence>MTLSIYNSLTRQKEVFVPLVPGKVGMYVCGMTVYDFCHLGHARVMVAFDVIARYLRHRGYEVNYIRNITDIDDKIIKRAKENGEPFDALTERFIAEMHKDAELLGIEAPNAEPRATAHIDGIVSLTETLINKGFAYAASNGDVYYSVRKFEGYGKLSGKILDELEAGARVEVEELKQDPLDFVLWKAAKPEEPHWDSPWGIGRPGWHIECSAMSTCCLGNTFDIHGGGPDLKFPHHENEIAQSEAATGQRYVNTWMHAGAVRVDGEKMSKSLGNFFTIREILDKYPAEVVRFLLLSSQYRSAINYSEDSLKEAQTKLDRFYNTLAGIEVGEVKDLANEYSERFHASMDDDFNTPEAIAVLFELARAINKTSGEEQAALAGQLKFLGSVLGCLQSDPQSFLQGGADEDEAAWVESMIVKRADAKKAKDFKTADAVRDELLAKGIVLRDSPEGTTWSRQ</sequence>
<evidence type="ECO:0000256" key="11">
    <source>
        <dbReference type="ARBA" id="ARBA00023146"/>
    </source>
</evidence>
<dbReference type="SUPFAM" id="SSF47323">
    <property type="entry name" value="Anticodon-binding domain of a subclass of class I aminoacyl-tRNA synthetases"/>
    <property type="match status" value="1"/>
</dbReference>
<dbReference type="InterPro" id="IPR014729">
    <property type="entry name" value="Rossmann-like_a/b/a_fold"/>
</dbReference>